<reference evidence="3" key="1">
    <citation type="submission" date="2015-10" db="EMBL/GenBank/DDBJ databases">
        <authorList>
            <person name="Regsiter A."/>
            <person name="william w."/>
        </authorList>
    </citation>
    <scope>NUCLEOTIDE SEQUENCE</scope>
    <source>
        <strain evidence="3">Montdore</strain>
    </source>
</reference>
<protein>
    <recommendedName>
        <fullName evidence="2">Prion-inhibition and propagation HeLo domain-containing protein</fullName>
    </recommendedName>
</protein>
<dbReference type="PANTHER" id="PTHR42345">
    <property type="entry name" value="TPR_REGION DOMAIN-CONTAINING PROTEIN"/>
    <property type="match status" value="1"/>
</dbReference>
<feature type="domain" description="Prion-inhibition and propagation HeLo" evidence="2">
    <location>
        <begin position="8"/>
        <end position="219"/>
    </location>
</feature>
<gene>
    <name evidence="3" type="ORF">GSTUAT00000340001</name>
</gene>
<name>A0A292QA76_9PEZI</name>
<evidence type="ECO:0000313" key="4">
    <source>
        <dbReference type="Proteomes" id="UP001412239"/>
    </source>
</evidence>
<keyword evidence="4" id="KW-1185">Reference proteome</keyword>
<dbReference type="PANTHER" id="PTHR42345:SF2">
    <property type="entry name" value="HELICASE-LIKE PROTEIN"/>
    <property type="match status" value="1"/>
</dbReference>
<dbReference type="Pfam" id="PF14479">
    <property type="entry name" value="HeLo"/>
    <property type="match status" value="1"/>
</dbReference>
<feature type="compositionally biased region" description="Low complexity" evidence="1">
    <location>
        <begin position="723"/>
        <end position="736"/>
    </location>
</feature>
<proteinExistence type="predicted"/>
<dbReference type="InterPro" id="IPR038305">
    <property type="entry name" value="HeLo_sf"/>
</dbReference>
<dbReference type="AlphaFoldDB" id="A0A292QA76"/>
<dbReference type="EMBL" id="LN890945">
    <property type="protein sequence ID" value="CUS15637.1"/>
    <property type="molecule type" value="Genomic_DNA"/>
</dbReference>
<feature type="region of interest" description="Disordered" evidence="1">
    <location>
        <begin position="714"/>
        <end position="736"/>
    </location>
</feature>
<organism evidence="3 4">
    <name type="scientific">Tuber aestivum</name>
    <name type="common">summer truffle</name>
    <dbReference type="NCBI Taxonomy" id="59557"/>
    <lineage>
        <taxon>Eukaryota</taxon>
        <taxon>Fungi</taxon>
        <taxon>Dikarya</taxon>
        <taxon>Ascomycota</taxon>
        <taxon>Pezizomycotina</taxon>
        <taxon>Pezizomycetes</taxon>
        <taxon>Pezizales</taxon>
        <taxon>Tuberaceae</taxon>
        <taxon>Tuber</taxon>
    </lineage>
</organism>
<dbReference type="Gene3D" id="1.20.120.1020">
    <property type="entry name" value="Prion-inhibition and propagation, HeLo domain"/>
    <property type="match status" value="1"/>
</dbReference>
<evidence type="ECO:0000313" key="3">
    <source>
        <dbReference type="EMBL" id="CUS15637.1"/>
    </source>
</evidence>
<evidence type="ECO:0000259" key="2">
    <source>
        <dbReference type="Pfam" id="PF14479"/>
    </source>
</evidence>
<dbReference type="InterPro" id="IPR029498">
    <property type="entry name" value="HeLo_dom"/>
</dbReference>
<sequence length="910" mass="101597">MAGIEPLGIALGVSGLVPLFKVCIQLFDLVDSSRTWGTDFEVLSTMLEIERVRLCIWGQAVGFVTDDQSVLDTNFPTELDDRLKDRRISAAVSDVLACMKHIFEDSYSLKQQYGLQKASDATNSSESRHESGRTTFRTTFKRTLERFNSASASNQRNTTLKASAKWVIIDKKRFGTLVEDLRGFNDSLSTLLPDIDSFARQEIIADIGRSVDADELRLIEQAAVMGSHDDFSEAVSVRLSQISQVTHRDDGNESVSTASTLPRPVDVEKLVKQIGKLDAQLRAQNKGMLNISINEIHGNYWGFVTWDEVKGDEWYMAIEKELEFVKPLYLAWGGFSPLLRGNGLQYATDNKKFKEAGSSGFEGLDPEAGRNYHGKFPGTKTVEGYASEFQHWANQHIPKDPETCFVSTHPAPSLGVKKLIERINIIQGSRKLPWGWTDEQKFEDLQKWIGKTGETWIDQSYKYSMVNQVSTLLSMLNRVDMFEDLRLGGSIGYHVFGPKSHGLANFLLQMILAYELKLRLENYEGWNSGMTPKVFTALEMAQRWMESVKSVCPNKGKDMVEFHSLVHERQVEGLVRFAEAIEWPKLFEMREFAEEAYVKIRAGLDVPLIFWNWLFGLVLPGDGFVYNLMGALICATPSLRSMGAAKYMSASVVIDSKSYWRAKFAVGRVFGGMKGVKAVGGWIGPCPAPIEDSVTGWVQVRARAAEFRIPRKRNRGDFDDDNGVPGTVSTPSGGTTMQSRLRAEWITKMSDPAMWRVVEAPKPSSEQCEFLGLHLKLVESTVSAASPQDQEYRASLDFNVEGESVTFTLYSNPTFVAAHHCLDGPHSVHSYDLARFKNVCTIWDLKNQRHNSNEVLIINATCDGGELAARAWCSANGQHAVVRRGSGTCFACAVKMASDQGLGVNCLIWA</sequence>
<dbReference type="Proteomes" id="UP001412239">
    <property type="component" value="Unassembled WGS sequence"/>
</dbReference>
<evidence type="ECO:0000256" key="1">
    <source>
        <dbReference type="SAM" id="MobiDB-lite"/>
    </source>
</evidence>
<accession>A0A292QA76</accession>